<name>A0AAN7BC19_9PEZI</name>
<reference evidence="3" key="1">
    <citation type="journal article" date="2023" name="Mol. Phylogenet. Evol.">
        <title>Genome-scale phylogeny and comparative genomics of the fungal order Sordariales.</title>
        <authorList>
            <person name="Hensen N."/>
            <person name="Bonometti L."/>
            <person name="Westerberg I."/>
            <person name="Brannstrom I.O."/>
            <person name="Guillou S."/>
            <person name="Cros-Aarteil S."/>
            <person name="Calhoun S."/>
            <person name="Haridas S."/>
            <person name="Kuo A."/>
            <person name="Mondo S."/>
            <person name="Pangilinan J."/>
            <person name="Riley R."/>
            <person name="LaButti K."/>
            <person name="Andreopoulos B."/>
            <person name="Lipzen A."/>
            <person name="Chen C."/>
            <person name="Yan M."/>
            <person name="Daum C."/>
            <person name="Ng V."/>
            <person name="Clum A."/>
            <person name="Steindorff A."/>
            <person name="Ohm R.A."/>
            <person name="Martin F."/>
            <person name="Silar P."/>
            <person name="Natvig D.O."/>
            <person name="Lalanne C."/>
            <person name="Gautier V."/>
            <person name="Ament-Velasquez S.L."/>
            <person name="Kruys A."/>
            <person name="Hutchinson M.I."/>
            <person name="Powell A.J."/>
            <person name="Barry K."/>
            <person name="Miller A.N."/>
            <person name="Grigoriev I.V."/>
            <person name="Debuchy R."/>
            <person name="Gladieux P."/>
            <person name="Hiltunen Thoren M."/>
            <person name="Johannesson H."/>
        </authorList>
    </citation>
    <scope>NUCLEOTIDE SEQUENCE</scope>
    <source>
        <strain evidence="3">PSN293</strain>
    </source>
</reference>
<accession>A0AAN7BC19</accession>
<evidence type="ECO:0000313" key="3">
    <source>
        <dbReference type="EMBL" id="KAK4217792.1"/>
    </source>
</evidence>
<dbReference type="InterPro" id="IPR029052">
    <property type="entry name" value="Metallo-depent_PP-like"/>
</dbReference>
<dbReference type="Pfam" id="PF00149">
    <property type="entry name" value="Metallophos"/>
    <property type="match status" value="1"/>
</dbReference>
<dbReference type="EMBL" id="MU858057">
    <property type="protein sequence ID" value="KAK4217792.1"/>
    <property type="molecule type" value="Genomic_DNA"/>
</dbReference>
<dbReference type="PANTHER" id="PTHR12905">
    <property type="entry name" value="METALLOPHOSPHOESTERASE"/>
    <property type="match status" value="1"/>
</dbReference>
<dbReference type="Gene3D" id="3.60.21.10">
    <property type="match status" value="1"/>
</dbReference>
<dbReference type="SUPFAM" id="SSF56300">
    <property type="entry name" value="Metallo-dependent phosphatases"/>
    <property type="match status" value="1"/>
</dbReference>
<dbReference type="InterPro" id="IPR004843">
    <property type="entry name" value="Calcineurin-like_PHP"/>
</dbReference>
<evidence type="ECO:0000256" key="1">
    <source>
        <dbReference type="SAM" id="MobiDB-lite"/>
    </source>
</evidence>
<comment type="caution">
    <text evidence="3">The sequence shown here is derived from an EMBL/GenBank/DDBJ whole genome shotgun (WGS) entry which is preliminary data.</text>
</comment>
<feature type="compositionally biased region" description="Low complexity" evidence="1">
    <location>
        <begin position="56"/>
        <end position="65"/>
    </location>
</feature>
<dbReference type="PANTHER" id="PTHR12905:SF18">
    <property type="entry name" value="ESTER HYDROLASE, PUTATIVE (AFU_ORTHOLOGUE AFUA_4G03130)-RELATED"/>
    <property type="match status" value="1"/>
</dbReference>
<organism evidence="3 4">
    <name type="scientific">Rhypophila decipiens</name>
    <dbReference type="NCBI Taxonomy" id="261697"/>
    <lineage>
        <taxon>Eukaryota</taxon>
        <taxon>Fungi</taxon>
        <taxon>Dikarya</taxon>
        <taxon>Ascomycota</taxon>
        <taxon>Pezizomycotina</taxon>
        <taxon>Sordariomycetes</taxon>
        <taxon>Sordariomycetidae</taxon>
        <taxon>Sordariales</taxon>
        <taxon>Naviculisporaceae</taxon>
        <taxon>Rhypophila</taxon>
    </lineage>
</organism>
<evidence type="ECO:0000313" key="4">
    <source>
        <dbReference type="Proteomes" id="UP001301769"/>
    </source>
</evidence>
<gene>
    <name evidence="3" type="ORF">QBC37DRAFT_276502</name>
</gene>
<keyword evidence="4" id="KW-1185">Reference proteome</keyword>
<protein>
    <submittedName>
        <fullName evidence="3">Calcineurin-like phosphoesterase</fullName>
    </submittedName>
</protein>
<reference evidence="3" key="2">
    <citation type="submission" date="2023-05" db="EMBL/GenBank/DDBJ databases">
        <authorList>
            <consortium name="Lawrence Berkeley National Laboratory"/>
            <person name="Steindorff A."/>
            <person name="Hensen N."/>
            <person name="Bonometti L."/>
            <person name="Westerberg I."/>
            <person name="Brannstrom I.O."/>
            <person name="Guillou S."/>
            <person name="Cros-Aarteil S."/>
            <person name="Calhoun S."/>
            <person name="Haridas S."/>
            <person name="Kuo A."/>
            <person name="Mondo S."/>
            <person name="Pangilinan J."/>
            <person name="Riley R."/>
            <person name="Labutti K."/>
            <person name="Andreopoulos B."/>
            <person name="Lipzen A."/>
            <person name="Chen C."/>
            <person name="Yanf M."/>
            <person name="Daum C."/>
            <person name="Ng V."/>
            <person name="Clum A."/>
            <person name="Ohm R."/>
            <person name="Martin F."/>
            <person name="Silar P."/>
            <person name="Natvig D."/>
            <person name="Lalanne C."/>
            <person name="Gautier V."/>
            <person name="Ament-Velasquez S.L."/>
            <person name="Kruys A."/>
            <person name="Hutchinson M.I."/>
            <person name="Powell A.J."/>
            <person name="Barry K."/>
            <person name="Miller A.N."/>
            <person name="Grigoriev I.V."/>
            <person name="Debuchy R."/>
            <person name="Gladieux P."/>
            <person name="Thoren M.H."/>
            <person name="Johannesson H."/>
        </authorList>
    </citation>
    <scope>NUCLEOTIDE SEQUENCE</scope>
    <source>
        <strain evidence="3">PSN293</strain>
    </source>
</reference>
<dbReference type="GO" id="GO:0016787">
    <property type="term" value="F:hydrolase activity"/>
    <property type="evidence" value="ECO:0007669"/>
    <property type="project" value="InterPro"/>
</dbReference>
<feature type="region of interest" description="Disordered" evidence="1">
    <location>
        <begin position="51"/>
        <end position="76"/>
    </location>
</feature>
<dbReference type="CDD" id="cd07379">
    <property type="entry name" value="MPP_239FB"/>
    <property type="match status" value="1"/>
</dbReference>
<dbReference type="InterPro" id="IPR051693">
    <property type="entry name" value="UPF0046_metallophosphoest"/>
</dbReference>
<dbReference type="AlphaFoldDB" id="A0AAN7BC19"/>
<proteinExistence type="predicted"/>
<sequence>MTILQALHLRRSSQWDPPTILDHLLTSPLKWIMSILYSYILFLRGRPFHPPPRPPSSSSSSSSVSGAGVEQQQEKGPIRVVCLSDTHDQTLPVPDGDLLVHAGDLTQDGSRESIQQQIDWLDGLPHRHKVFVGGNHDGWLDPEARRALLRERKSRRQIKLDFKSLRYLENSSVTLDFKGGRRLNVYGYGAVPECGDDTFAFQYKRSHDPWKGAIPPETDVLVTHTPPAHHLDLSLGCPGLLSEIWRTKPKLHIFGHIHWRAGTEPVYFDECQASYESLMSRPSPASPCYLLGLGPLLNDFFFFPFVLLSARSRAAWVDALAVLWYGINSILWKWIMQGPHSNNGGLFVNAAVMHGNTGKLRRGGNEKAVVVVEL</sequence>
<evidence type="ECO:0000259" key="2">
    <source>
        <dbReference type="Pfam" id="PF00149"/>
    </source>
</evidence>
<feature type="domain" description="Calcineurin-like phosphoesterase" evidence="2">
    <location>
        <begin position="85"/>
        <end position="259"/>
    </location>
</feature>
<dbReference type="Proteomes" id="UP001301769">
    <property type="component" value="Unassembled WGS sequence"/>
</dbReference>